<keyword evidence="3" id="KW-1185">Reference proteome</keyword>
<dbReference type="RefSeq" id="WP_191827730.1">
    <property type="nucleotide sequence ID" value="NZ_JACYHB010000002.1"/>
</dbReference>
<proteinExistence type="predicted"/>
<dbReference type="AlphaFoldDB" id="A0A927G794"/>
<sequence>MSGVRWSDGGADEVETPLPGGDVSDGVVRRGSTVRRPRGPHSPAVESYLVHLERAGFDRAPRFLGIDDAGREVVTFVPGEMGGRPPHAWALDVDVLVQLGEWQRALHDVSRDVVLPDGVAWPERVQFPEVPEVFDVPDVVGHNDVTIENALFVPADGDPDVPADDPRPRRLAAVIDFDLAAPTTRLLDVATTLRYWAPVSPPESRPELMRDVDAARRARILAEAYGLDRSERLALLEVLAQRFARSWYAMRHAATARGGGWQRMWDDGVGDRIRESEAWFAAERRTFVSALR</sequence>
<reference evidence="2" key="1">
    <citation type="journal article" date="2018" name="Curr. Microbiol.">
        <title>Cellulosimicrobium arenosum sp. nov., Isolated from Marine Sediment Sand.</title>
        <authorList>
            <person name="Oh M."/>
            <person name="Kim J.H."/>
            <person name="Yoon J.H."/>
            <person name="Schumann P."/>
            <person name="Kim W."/>
        </authorList>
    </citation>
    <scope>NUCLEOTIDE SEQUENCE</scope>
    <source>
        <strain evidence="2">KCTC 49039</strain>
    </source>
</reference>
<evidence type="ECO:0000256" key="1">
    <source>
        <dbReference type="SAM" id="MobiDB-lite"/>
    </source>
</evidence>
<evidence type="ECO:0000313" key="2">
    <source>
        <dbReference type="EMBL" id="MBD8078163.1"/>
    </source>
</evidence>
<feature type="region of interest" description="Disordered" evidence="1">
    <location>
        <begin position="1"/>
        <end position="42"/>
    </location>
</feature>
<dbReference type="InterPro" id="IPR011009">
    <property type="entry name" value="Kinase-like_dom_sf"/>
</dbReference>
<protein>
    <submittedName>
        <fullName evidence="2">Phosphotransferase</fullName>
    </submittedName>
</protein>
<gene>
    <name evidence="2" type="ORF">IF651_03700</name>
</gene>
<feature type="compositionally biased region" description="Low complexity" evidence="1">
    <location>
        <begin position="20"/>
        <end position="31"/>
    </location>
</feature>
<accession>A0A927G794</accession>
<reference evidence="2" key="2">
    <citation type="submission" date="2020-09" db="EMBL/GenBank/DDBJ databases">
        <authorList>
            <person name="Yu Y."/>
        </authorList>
    </citation>
    <scope>NUCLEOTIDE SEQUENCE</scope>
    <source>
        <strain evidence="2">KCTC 49039</strain>
    </source>
</reference>
<comment type="caution">
    <text evidence="2">The sequence shown here is derived from an EMBL/GenBank/DDBJ whole genome shotgun (WGS) entry which is preliminary data.</text>
</comment>
<organism evidence="2 3">
    <name type="scientific">Cellulosimicrobium arenosum</name>
    <dbReference type="NCBI Taxonomy" id="2708133"/>
    <lineage>
        <taxon>Bacteria</taxon>
        <taxon>Bacillati</taxon>
        <taxon>Actinomycetota</taxon>
        <taxon>Actinomycetes</taxon>
        <taxon>Micrococcales</taxon>
        <taxon>Promicromonosporaceae</taxon>
        <taxon>Cellulosimicrobium</taxon>
    </lineage>
</organism>
<dbReference type="Gene3D" id="3.90.1200.10">
    <property type="match status" value="1"/>
</dbReference>
<dbReference type="EMBL" id="JACYHB010000002">
    <property type="protein sequence ID" value="MBD8078163.1"/>
    <property type="molecule type" value="Genomic_DNA"/>
</dbReference>
<name>A0A927G794_9MICO</name>
<dbReference type="Proteomes" id="UP000610846">
    <property type="component" value="Unassembled WGS sequence"/>
</dbReference>
<dbReference type="SUPFAM" id="SSF56112">
    <property type="entry name" value="Protein kinase-like (PK-like)"/>
    <property type="match status" value="1"/>
</dbReference>
<evidence type="ECO:0000313" key="3">
    <source>
        <dbReference type="Proteomes" id="UP000610846"/>
    </source>
</evidence>